<protein>
    <submittedName>
        <fullName evidence="4">Transferase hexapeptide (Six repeat-containing protein)</fullName>
    </submittedName>
</protein>
<gene>
    <name evidence="4" type="ORF">VT99_12811</name>
</gene>
<evidence type="ECO:0000256" key="1">
    <source>
        <dbReference type="ARBA" id="ARBA00022679"/>
    </source>
</evidence>
<dbReference type="Proteomes" id="UP000286862">
    <property type="component" value="Unassembled WGS sequence"/>
</dbReference>
<dbReference type="PANTHER" id="PTHR23416:SF78">
    <property type="entry name" value="LIPOPOLYSACCHARIDE BIOSYNTHESIS O-ACETYL TRANSFERASE WBBJ-RELATED"/>
    <property type="match status" value="1"/>
</dbReference>
<dbReference type="GO" id="GO:0016746">
    <property type="term" value="F:acyltransferase activity"/>
    <property type="evidence" value="ECO:0007669"/>
    <property type="project" value="UniProtKB-KW"/>
</dbReference>
<dbReference type="InterPro" id="IPR011004">
    <property type="entry name" value="Trimer_LpxA-like_sf"/>
</dbReference>
<dbReference type="PANTHER" id="PTHR23416">
    <property type="entry name" value="SIALIC ACID SYNTHASE-RELATED"/>
    <property type="match status" value="1"/>
</dbReference>
<dbReference type="InterPro" id="IPR018357">
    <property type="entry name" value="Hexapep_transf_CS"/>
</dbReference>
<dbReference type="Gene3D" id="2.160.10.10">
    <property type="entry name" value="Hexapeptide repeat proteins"/>
    <property type="match status" value="1"/>
</dbReference>
<dbReference type="InterPro" id="IPR001451">
    <property type="entry name" value="Hexapep"/>
</dbReference>
<dbReference type="PROSITE" id="PS00101">
    <property type="entry name" value="HEXAPEP_TRANSFERASES"/>
    <property type="match status" value="1"/>
</dbReference>
<dbReference type="AlphaFoldDB" id="A0A444IWN9"/>
<evidence type="ECO:0000256" key="2">
    <source>
        <dbReference type="ARBA" id="ARBA00022737"/>
    </source>
</evidence>
<evidence type="ECO:0000313" key="4">
    <source>
        <dbReference type="EMBL" id="RWX45273.1"/>
    </source>
</evidence>
<dbReference type="SUPFAM" id="SSF51161">
    <property type="entry name" value="Trimeric LpxA-like enzymes"/>
    <property type="match status" value="1"/>
</dbReference>
<comment type="caution">
    <text evidence="4">The sequence shown here is derived from an EMBL/GenBank/DDBJ whole genome shotgun (WGS) entry which is preliminary data.</text>
</comment>
<reference evidence="4 5" key="1">
    <citation type="submission" date="2017-01" db="EMBL/GenBank/DDBJ databases">
        <title>The cable genome- insights into the physiology and evolution of filamentous bacteria capable of sulfide oxidation via long distance electron transfer.</title>
        <authorList>
            <person name="Schreiber L."/>
            <person name="Bjerg J.T."/>
            <person name="Boggild A."/>
            <person name="Van De Vossenberg J."/>
            <person name="Meysman F."/>
            <person name="Nielsen L.P."/>
            <person name="Schramm A."/>
            <person name="Kjeldsen K.U."/>
        </authorList>
    </citation>
    <scope>NUCLEOTIDE SEQUENCE [LARGE SCALE GENOMIC DNA]</scope>
    <source>
        <strain evidence="4">A2</strain>
    </source>
</reference>
<dbReference type="EMBL" id="MTKQ01000281">
    <property type="protein sequence ID" value="RWX45273.1"/>
    <property type="molecule type" value="Genomic_DNA"/>
</dbReference>
<evidence type="ECO:0000313" key="5">
    <source>
        <dbReference type="Proteomes" id="UP000286862"/>
    </source>
</evidence>
<keyword evidence="2" id="KW-0677">Repeat</keyword>
<keyword evidence="3" id="KW-0012">Acyltransferase</keyword>
<keyword evidence="1 4" id="KW-0808">Transferase</keyword>
<name>A0A444IWN9_9BACT</name>
<sequence length="139" mass="14522">GGKIILAEGVKLHRDTVIQTAQSGSVRIGSMTDIQLRCHFSAFKGSICIGSGVMIAPNCSFFPYDHAIDPEMPIRKQSLVSKGDIIVEDDVWIGTGVIVMAGVTIGRGAVIGAGAVVTVDVPENAIAVGMPAVVKGYRQ</sequence>
<proteinExistence type="predicted"/>
<organism evidence="4 5">
    <name type="scientific">Candidatus Electrothrix marina</name>
    <dbReference type="NCBI Taxonomy" id="1859130"/>
    <lineage>
        <taxon>Bacteria</taxon>
        <taxon>Pseudomonadati</taxon>
        <taxon>Thermodesulfobacteriota</taxon>
        <taxon>Desulfobulbia</taxon>
        <taxon>Desulfobulbales</taxon>
        <taxon>Desulfobulbaceae</taxon>
        <taxon>Candidatus Electrothrix</taxon>
    </lineage>
</organism>
<dbReference type="InterPro" id="IPR051159">
    <property type="entry name" value="Hexapeptide_acetyltransf"/>
</dbReference>
<dbReference type="Pfam" id="PF00132">
    <property type="entry name" value="Hexapep"/>
    <property type="match status" value="1"/>
</dbReference>
<feature type="non-terminal residue" evidence="4">
    <location>
        <position position="1"/>
    </location>
</feature>
<accession>A0A444IWN9</accession>
<evidence type="ECO:0000256" key="3">
    <source>
        <dbReference type="ARBA" id="ARBA00023315"/>
    </source>
</evidence>